<feature type="chain" id="PRO_5017251950" description="DUF4124 domain-containing protein" evidence="2">
    <location>
        <begin position="24"/>
        <end position="190"/>
    </location>
</feature>
<feature type="region of interest" description="Disordered" evidence="1">
    <location>
        <begin position="128"/>
        <end position="149"/>
    </location>
</feature>
<evidence type="ECO:0000256" key="1">
    <source>
        <dbReference type="SAM" id="MobiDB-lite"/>
    </source>
</evidence>
<protein>
    <recommendedName>
        <fullName evidence="5">DUF4124 domain-containing protein</fullName>
    </recommendedName>
</protein>
<feature type="region of interest" description="Disordered" evidence="1">
    <location>
        <begin position="72"/>
        <end position="114"/>
    </location>
</feature>
<dbReference type="AlphaFoldDB" id="A0A3A3FYK7"/>
<feature type="signal peptide" evidence="2">
    <location>
        <begin position="1"/>
        <end position="23"/>
    </location>
</feature>
<dbReference type="OrthoDB" id="8776313at2"/>
<evidence type="ECO:0000313" key="4">
    <source>
        <dbReference type="Proteomes" id="UP000265955"/>
    </source>
</evidence>
<evidence type="ECO:0008006" key="5">
    <source>
        <dbReference type="Google" id="ProtNLM"/>
    </source>
</evidence>
<dbReference type="RefSeq" id="WP_119769222.1">
    <property type="nucleotide sequence ID" value="NZ_QYUO01000001.1"/>
</dbReference>
<keyword evidence="2" id="KW-0732">Signal</keyword>
<keyword evidence="4" id="KW-1185">Reference proteome</keyword>
<sequence>MRPRIALQVLALLLASIPLLAVAQELTAPATIGKPASKVYRQVMPDGKIIYSDKPVKGAKIDETIIPDPANVNTWKSETGKRPVVPPRVESTPVTKTPPLAAASKRKSEDEANTNVIKAEMLLEDARKKQRNGVEPLPGERTGNASGGSRLNEIYNARQLALQRDVVQAEAMLKKAIRERDALQGTPATR</sequence>
<dbReference type="EMBL" id="QYUO01000001">
    <property type="protein sequence ID" value="RJF99281.1"/>
    <property type="molecule type" value="Genomic_DNA"/>
</dbReference>
<accession>A0A3A3FYK7</accession>
<organism evidence="3 4">
    <name type="scientific">Noviherbaspirillum saxi</name>
    <dbReference type="NCBI Taxonomy" id="2320863"/>
    <lineage>
        <taxon>Bacteria</taxon>
        <taxon>Pseudomonadati</taxon>
        <taxon>Pseudomonadota</taxon>
        <taxon>Betaproteobacteria</taxon>
        <taxon>Burkholderiales</taxon>
        <taxon>Oxalobacteraceae</taxon>
        <taxon>Noviherbaspirillum</taxon>
    </lineage>
</organism>
<reference evidence="4" key="1">
    <citation type="submission" date="2018-09" db="EMBL/GenBank/DDBJ databases">
        <authorList>
            <person name="Zhu H."/>
        </authorList>
    </citation>
    <scope>NUCLEOTIDE SEQUENCE [LARGE SCALE GENOMIC DNA]</scope>
    <source>
        <strain evidence="4">K1R23-30</strain>
    </source>
</reference>
<evidence type="ECO:0000313" key="3">
    <source>
        <dbReference type="EMBL" id="RJF99281.1"/>
    </source>
</evidence>
<comment type="caution">
    <text evidence="3">The sequence shown here is derived from an EMBL/GenBank/DDBJ whole genome shotgun (WGS) entry which is preliminary data.</text>
</comment>
<proteinExistence type="predicted"/>
<dbReference type="Proteomes" id="UP000265955">
    <property type="component" value="Unassembled WGS sequence"/>
</dbReference>
<name>A0A3A3FYK7_9BURK</name>
<gene>
    <name evidence="3" type="ORF">D3871_12685</name>
</gene>
<evidence type="ECO:0000256" key="2">
    <source>
        <dbReference type="SAM" id="SignalP"/>
    </source>
</evidence>